<dbReference type="RefSeq" id="WP_262990141.1">
    <property type="nucleotide sequence ID" value="NZ_JAOTEN010000002.1"/>
</dbReference>
<dbReference type="EMBL" id="JAOTEN010000002">
    <property type="protein sequence ID" value="MCU7614251.1"/>
    <property type="molecule type" value="Genomic_DNA"/>
</dbReference>
<keyword evidence="5" id="KW-1185">Reference proteome</keyword>
<dbReference type="InterPro" id="IPR029044">
    <property type="entry name" value="Nucleotide-diphossugar_trans"/>
</dbReference>
<comment type="caution">
    <text evidence="4">The sequence shown here is derived from an EMBL/GenBank/DDBJ whole genome shotgun (WGS) entry which is preliminary data.</text>
</comment>
<dbReference type="PANTHER" id="PTHR43685:SF2">
    <property type="entry name" value="GLYCOSYLTRANSFERASE 2-LIKE DOMAIN-CONTAINING PROTEIN"/>
    <property type="match status" value="1"/>
</dbReference>
<dbReference type="Proteomes" id="UP001208114">
    <property type="component" value="Unassembled WGS sequence"/>
</dbReference>
<dbReference type="SUPFAM" id="SSF53448">
    <property type="entry name" value="Nucleotide-diphospho-sugar transferases"/>
    <property type="match status" value="1"/>
</dbReference>
<keyword evidence="1" id="KW-0808">Transferase</keyword>
<evidence type="ECO:0000256" key="1">
    <source>
        <dbReference type="ARBA" id="ARBA00022679"/>
    </source>
</evidence>
<dbReference type="Pfam" id="PF00535">
    <property type="entry name" value="Glycos_transf_2"/>
    <property type="match status" value="1"/>
</dbReference>
<proteinExistence type="predicted"/>
<dbReference type="Gene3D" id="3.90.550.10">
    <property type="entry name" value="Spore Coat Polysaccharide Biosynthesis Protein SpsA, Chain A"/>
    <property type="match status" value="1"/>
</dbReference>
<evidence type="ECO:0000259" key="3">
    <source>
        <dbReference type="Pfam" id="PF02709"/>
    </source>
</evidence>
<evidence type="ECO:0000259" key="2">
    <source>
        <dbReference type="Pfam" id="PF00535"/>
    </source>
</evidence>
<protein>
    <submittedName>
        <fullName evidence="4">Glycosyltransferase family 2 protein</fullName>
    </submittedName>
</protein>
<dbReference type="InterPro" id="IPR027791">
    <property type="entry name" value="Galactosyl_T_C"/>
</dbReference>
<dbReference type="InterPro" id="IPR001173">
    <property type="entry name" value="Glyco_trans_2-like"/>
</dbReference>
<gene>
    <name evidence="4" type="ORF">N0B16_07365</name>
</gene>
<dbReference type="Pfam" id="PF02709">
    <property type="entry name" value="Glyco_transf_7C"/>
    <property type="match status" value="1"/>
</dbReference>
<evidence type="ECO:0000313" key="5">
    <source>
        <dbReference type="Proteomes" id="UP001208114"/>
    </source>
</evidence>
<dbReference type="CDD" id="cd00761">
    <property type="entry name" value="Glyco_tranf_GTA_type"/>
    <property type="match status" value="1"/>
</dbReference>
<accession>A0ABT2VW75</accession>
<dbReference type="PANTHER" id="PTHR43685">
    <property type="entry name" value="GLYCOSYLTRANSFERASE"/>
    <property type="match status" value="1"/>
</dbReference>
<feature type="domain" description="Glycosyltransferase 2-like" evidence="2">
    <location>
        <begin position="6"/>
        <end position="122"/>
    </location>
</feature>
<sequence>MNLLISIIVPCYEQACYLDECLQSVLDQTYQNWECIIVNDGSADHTEEVAQQWVEKDKRFIYLSKKNGGLSSARNAGIEKAKGEWILPLDADDKIGNQYLEFAEEKFGDGYKVIYCKAQKFGLIHEEWDLPVYSIKNLAIQNVIFCTAFFRKEDWVKVNGFDTDLIYGWEDWEFWIALLKNGGKVYRIDEICFYYRIKETSMLKEMSDKNNEKITFSHHIIYKKHIEFFIRELGSFQRLAEENEKLHQKVSHLKTILNSKRYQTVNKIFNFLRL</sequence>
<feature type="domain" description="Galactosyltransferase C-terminal" evidence="3">
    <location>
        <begin position="146"/>
        <end position="198"/>
    </location>
</feature>
<reference evidence="5" key="1">
    <citation type="submission" date="2023-07" db="EMBL/GenBank/DDBJ databases">
        <title>Chryseobacterium sp. GMJ5 Genome sequencing and assembly.</title>
        <authorList>
            <person name="Jung Y."/>
        </authorList>
    </citation>
    <scope>NUCLEOTIDE SEQUENCE [LARGE SCALE GENOMIC DNA]</scope>
    <source>
        <strain evidence="5">GMJ5</strain>
    </source>
</reference>
<dbReference type="InterPro" id="IPR050834">
    <property type="entry name" value="Glycosyltransf_2"/>
</dbReference>
<name>A0ABT2VW75_9FLAO</name>
<evidence type="ECO:0000313" key="4">
    <source>
        <dbReference type="EMBL" id="MCU7614251.1"/>
    </source>
</evidence>
<organism evidence="4 5">
    <name type="scientific">Chryseobacterium gilvum</name>
    <dbReference type="NCBI Taxonomy" id="2976534"/>
    <lineage>
        <taxon>Bacteria</taxon>
        <taxon>Pseudomonadati</taxon>
        <taxon>Bacteroidota</taxon>
        <taxon>Flavobacteriia</taxon>
        <taxon>Flavobacteriales</taxon>
        <taxon>Weeksellaceae</taxon>
        <taxon>Chryseobacterium group</taxon>
        <taxon>Chryseobacterium</taxon>
    </lineage>
</organism>